<gene>
    <name evidence="3" type="primary">LOC109476363</name>
</gene>
<dbReference type="RefSeq" id="XP_019632857.1">
    <property type="nucleotide sequence ID" value="XM_019777298.1"/>
</dbReference>
<dbReference type="Proteomes" id="UP000515135">
    <property type="component" value="Unplaced"/>
</dbReference>
<organism evidence="2 3">
    <name type="scientific">Branchiostoma belcheri</name>
    <name type="common">Amphioxus</name>
    <dbReference type="NCBI Taxonomy" id="7741"/>
    <lineage>
        <taxon>Eukaryota</taxon>
        <taxon>Metazoa</taxon>
        <taxon>Chordata</taxon>
        <taxon>Cephalochordata</taxon>
        <taxon>Leptocardii</taxon>
        <taxon>Amphioxiformes</taxon>
        <taxon>Branchiostomatidae</taxon>
        <taxon>Branchiostoma</taxon>
    </lineage>
</organism>
<evidence type="ECO:0000313" key="3">
    <source>
        <dbReference type="RefSeq" id="XP_019632857.1"/>
    </source>
</evidence>
<sequence length="169" mass="18844">MDPAEVYWIMGSGNYSGDSYMIQRRSLDMTTEDKEPVKTIQQSLYEIMDTGPDEPYHLPRGSYGIGKAGGTAGEVNTIGWEGDWTTMLYLGAGLGSIILILSISVCCVSRKWKQERMLRAQIEAASASGAMVPVWDYGVPVVLKPPVMPYKAIQPMRYYNVPRREQVIV</sequence>
<evidence type="ECO:0000313" key="2">
    <source>
        <dbReference type="Proteomes" id="UP000515135"/>
    </source>
</evidence>
<keyword evidence="1" id="KW-0812">Transmembrane</keyword>
<keyword evidence="1" id="KW-1133">Transmembrane helix</keyword>
<reference evidence="3" key="1">
    <citation type="submission" date="2025-08" db="UniProtKB">
        <authorList>
            <consortium name="RefSeq"/>
        </authorList>
    </citation>
    <scope>IDENTIFICATION</scope>
    <source>
        <tissue evidence="3">Gonad</tissue>
    </source>
</reference>
<feature type="transmembrane region" description="Helical" evidence="1">
    <location>
        <begin position="87"/>
        <end position="109"/>
    </location>
</feature>
<accession>A0A6P4ZPE7</accession>
<evidence type="ECO:0000256" key="1">
    <source>
        <dbReference type="SAM" id="Phobius"/>
    </source>
</evidence>
<keyword evidence="1" id="KW-0472">Membrane</keyword>
<proteinExistence type="predicted"/>
<dbReference type="GeneID" id="109476363"/>
<keyword evidence="2" id="KW-1185">Reference proteome</keyword>
<dbReference type="KEGG" id="bbel:109476363"/>
<dbReference type="AlphaFoldDB" id="A0A6P4ZPE7"/>
<name>A0A6P4ZPE7_BRABE</name>
<dbReference type="OrthoDB" id="10341821at2759"/>
<protein>
    <submittedName>
        <fullName evidence="3">Uncharacterized protein LOC109476363</fullName>
    </submittedName>
</protein>